<dbReference type="PANTHER" id="PTHR25462">
    <property type="entry name" value="BONUS, ISOFORM C-RELATED"/>
    <property type="match status" value="1"/>
</dbReference>
<dbReference type="SUPFAM" id="SSF57850">
    <property type="entry name" value="RING/U-box"/>
    <property type="match status" value="1"/>
</dbReference>
<dbReference type="SMART" id="SM00184">
    <property type="entry name" value="RING"/>
    <property type="match status" value="1"/>
</dbReference>
<dbReference type="RefSeq" id="XP_013417982.1">
    <property type="nucleotide sequence ID" value="XM_013562528.1"/>
</dbReference>
<keyword evidence="5" id="KW-0862">Zinc</keyword>
<gene>
    <name evidence="12" type="primary">LOC106179039</name>
</gene>
<dbReference type="Gene3D" id="3.30.40.10">
    <property type="entry name" value="Zinc/RING finger domain, C3HC4 (zinc finger)"/>
    <property type="match status" value="1"/>
</dbReference>
<keyword evidence="1" id="KW-0597">Phosphoprotein</keyword>
<sequence length="685" mass="77078">MATAAPECEVEDNERSLRSVITENFVNCPICLVEYTDPTDLPCQHTFCKGCLSTLISDLKPGSKFSCPVCQREIEVPENGLEGFKHNFFVESLQDTVLKPTKKAKCSFCALASETETVATSKCITCHDYLCEKCSKLHCSTRFTKDHKVLTFQQIQSEKYQKIIQEQQVIFCPEHKDEPLRYYCVKCEKPVCRDCKILSHDDHKVITLSTASENASCQLQSRLEELETEDVIIQEAMGIVDEISLSFQENKKSIKVEISQRADNLCQLVRQKEKAHLEEVDGIFLAEMKNLNMFHDHFSGLSSRIKSDVNAVRNTLKRGVPLEVLMLEHQLRNRIDELQHTTVVTEIPKEYELTFKTNQDVDQDISGGAALGKIYEELRENRLSQECTPEPTGEDDEQPSNSPSMVPVPQVKPTFKSKVECVLEFDTGCYRPGDISISPTGEYVTVYDTEAKLNVFSSDGTFKTSITSVSGTKLQFPVGICHFPDGRMIVSDNGNNKLFMLSSQWEVLQTTCVQEPWGVALNDNYSEVAVARLGTARAIRLYDIDRERIALTADHEINSYNGTPIFDEPYKVAYMKNGCIIACDDKAKKVHILSPAGEPLYQYTGPDNNLGSPHGVCVDAYDNILVTDIDNHCIHLVSRDGKFIRYIVTKADGLCDPWACTINQGGDLVVTEHDGKLKVYRYLKN</sequence>
<dbReference type="PROSITE" id="PS51125">
    <property type="entry name" value="NHL"/>
    <property type="match status" value="1"/>
</dbReference>
<evidence type="ECO:0000259" key="9">
    <source>
        <dbReference type="PROSITE" id="PS50089"/>
    </source>
</evidence>
<evidence type="ECO:0000256" key="7">
    <source>
        <dbReference type="PROSITE-ProRule" id="PRU00504"/>
    </source>
</evidence>
<evidence type="ECO:0000256" key="8">
    <source>
        <dbReference type="SAM" id="MobiDB-lite"/>
    </source>
</evidence>
<evidence type="ECO:0000313" key="12">
    <source>
        <dbReference type="RefSeq" id="XP_013417982.1"/>
    </source>
</evidence>
<evidence type="ECO:0000256" key="3">
    <source>
        <dbReference type="ARBA" id="ARBA00022737"/>
    </source>
</evidence>
<name>A0A1S3K645_LINAN</name>
<dbReference type="Pfam" id="PF01436">
    <property type="entry name" value="NHL"/>
    <property type="match status" value="1"/>
</dbReference>
<dbReference type="Gene3D" id="2.120.10.30">
    <property type="entry name" value="TolB, C-terminal domain"/>
    <property type="match status" value="2"/>
</dbReference>
<dbReference type="GO" id="GO:0008270">
    <property type="term" value="F:zinc ion binding"/>
    <property type="evidence" value="ECO:0007669"/>
    <property type="project" value="UniProtKB-KW"/>
</dbReference>
<dbReference type="InParanoid" id="A0A1S3K645"/>
<dbReference type="InterPro" id="IPR000315">
    <property type="entry name" value="Znf_B-box"/>
</dbReference>
<dbReference type="SUPFAM" id="SSF101898">
    <property type="entry name" value="NHL repeat"/>
    <property type="match status" value="1"/>
</dbReference>
<dbReference type="InterPro" id="IPR011042">
    <property type="entry name" value="6-blade_b-propeller_TolB-like"/>
</dbReference>
<evidence type="ECO:0000256" key="1">
    <source>
        <dbReference type="ARBA" id="ARBA00022553"/>
    </source>
</evidence>
<keyword evidence="11" id="KW-1185">Reference proteome</keyword>
<dbReference type="InterPro" id="IPR013083">
    <property type="entry name" value="Znf_RING/FYVE/PHD"/>
</dbReference>
<dbReference type="PROSITE" id="PS50089">
    <property type="entry name" value="ZF_RING_2"/>
    <property type="match status" value="1"/>
</dbReference>
<dbReference type="InterPro" id="IPR001841">
    <property type="entry name" value="Znf_RING"/>
</dbReference>
<proteinExistence type="predicted"/>
<dbReference type="KEGG" id="lak:106179039"/>
<evidence type="ECO:0000256" key="4">
    <source>
        <dbReference type="ARBA" id="ARBA00022771"/>
    </source>
</evidence>
<feature type="domain" description="RING-type" evidence="9">
    <location>
        <begin position="28"/>
        <end position="71"/>
    </location>
</feature>
<dbReference type="InterPro" id="IPR001258">
    <property type="entry name" value="NHL_repeat"/>
</dbReference>
<dbReference type="PROSITE" id="PS50119">
    <property type="entry name" value="ZF_BBOX"/>
    <property type="match status" value="1"/>
</dbReference>
<dbReference type="SUPFAM" id="SSF57845">
    <property type="entry name" value="B-box zinc-binding domain"/>
    <property type="match status" value="1"/>
</dbReference>
<dbReference type="SMART" id="SM00336">
    <property type="entry name" value="BBOX"/>
    <property type="match status" value="1"/>
</dbReference>
<protein>
    <submittedName>
        <fullName evidence="12">E3 ubiquitin-protein ligase TRIM56-like</fullName>
    </submittedName>
</protein>
<dbReference type="PANTHER" id="PTHR25462:SF296">
    <property type="entry name" value="MEIOTIC P26, ISOFORM F"/>
    <property type="match status" value="1"/>
</dbReference>
<reference evidence="12" key="1">
    <citation type="submission" date="2025-08" db="UniProtKB">
        <authorList>
            <consortium name="RefSeq"/>
        </authorList>
    </citation>
    <scope>IDENTIFICATION</scope>
    <source>
        <tissue evidence="12">Gonads</tissue>
    </source>
</reference>
<keyword evidence="3" id="KW-0677">Repeat</keyword>
<accession>A0A1S3K645</accession>
<evidence type="ECO:0000259" key="10">
    <source>
        <dbReference type="PROSITE" id="PS50119"/>
    </source>
</evidence>
<dbReference type="Proteomes" id="UP000085678">
    <property type="component" value="Unplaced"/>
</dbReference>
<evidence type="ECO:0000313" key="11">
    <source>
        <dbReference type="Proteomes" id="UP000085678"/>
    </source>
</evidence>
<dbReference type="PROSITE" id="PS00518">
    <property type="entry name" value="ZF_RING_1"/>
    <property type="match status" value="1"/>
</dbReference>
<dbReference type="AlphaFoldDB" id="A0A1S3K645"/>
<organism evidence="11 12">
    <name type="scientific">Lingula anatina</name>
    <name type="common">Brachiopod</name>
    <name type="synonym">Lingula unguis</name>
    <dbReference type="NCBI Taxonomy" id="7574"/>
    <lineage>
        <taxon>Eukaryota</taxon>
        <taxon>Metazoa</taxon>
        <taxon>Spiralia</taxon>
        <taxon>Lophotrochozoa</taxon>
        <taxon>Brachiopoda</taxon>
        <taxon>Linguliformea</taxon>
        <taxon>Lingulata</taxon>
        <taxon>Lingulida</taxon>
        <taxon>Linguloidea</taxon>
        <taxon>Lingulidae</taxon>
        <taxon>Lingula</taxon>
    </lineage>
</organism>
<dbReference type="InterPro" id="IPR047153">
    <property type="entry name" value="TRIM45/56/19-like"/>
</dbReference>
<evidence type="ECO:0000256" key="6">
    <source>
        <dbReference type="PROSITE-ProRule" id="PRU00024"/>
    </source>
</evidence>
<dbReference type="Gene3D" id="3.30.160.60">
    <property type="entry name" value="Classic Zinc Finger"/>
    <property type="match status" value="1"/>
</dbReference>
<dbReference type="InterPro" id="IPR027370">
    <property type="entry name" value="Znf-RING_euk"/>
</dbReference>
<keyword evidence="2" id="KW-0479">Metal-binding</keyword>
<evidence type="ECO:0000256" key="5">
    <source>
        <dbReference type="ARBA" id="ARBA00022833"/>
    </source>
</evidence>
<feature type="repeat" description="NHL" evidence="7">
    <location>
        <begin position="612"/>
        <end position="640"/>
    </location>
</feature>
<dbReference type="Pfam" id="PF00643">
    <property type="entry name" value="zf-B_box"/>
    <property type="match status" value="1"/>
</dbReference>
<dbReference type="OrthoDB" id="10066958at2759"/>
<dbReference type="GeneID" id="106179039"/>
<dbReference type="Pfam" id="PF13445">
    <property type="entry name" value="zf-RING_UBOX"/>
    <property type="match status" value="1"/>
</dbReference>
<keyword evidence="4 6" id="KW-0863">Zinc-finger</keyword>
<feature type="domain" description="B box-type" evidence="10">
    <location>
        <begin position="167"/>
        <end position="208"/>
    </location>
</feature>
<feature type="region of interest" description="Disordered" evidence="8">
    <location>
        <begin position="384"/>
        <end position="409"/>
    </location>
</feature>
<evidence type="ECO:0000256" key="2">
    <source>
        <dbReference type="ARBA" id="ARBA00022723"/>
    </source>
</evidence>
<dbReference type="InterPro" id="IPR017907">
    <property type="entry name" value="Znf_RING_CS"/>
</dbReference>